<comment type="caution">
    <text evidence="6">The sequence shown here is derived from an EMBL/GenBank/DDBJ whole genome shotgun (WGS) entry which is preliminary data.</text>
</comment>
<feature type="region of interest" description="Disordered" evidence="4">
    <location>
        <begin position="597"/>
        <end position="617"/>
    </location>
</feature>
<sequence>MRPTLAITILSLVSLVGQTQASEQKQRSLYRRSPPKLKPGRRLYISSTTSPSIVFRRGLLPGTNPWSEHDSLKLNKKMPSLSTMSIIAHTTLRGAVGAVRESMGEAEWNLNVRIYMYEASSGPDVVAIGPYEQYSPDVMAFSRLVTWQPSRILRCAPMPLSMRIKWPRKDSGMTELLHRLEWQDYKHWESRPARLKSIRHQLRLKMEQDARLRINMRNNRLWLAGIADPEPNKVLYIVSGMQTRSCFVKGLPAMVSETGRGRLLTQFETAWPPLLRSPVYQTVVAHRDKEAALRSFMLYKPETYFNRIGLWLYEVERKDVTAIPMVWTTTKTPWAPMTHAEDRMRSTARTFGPVLRAAHLPLYQRIDSGQSGKVEDILDALVWLRAVDNADRLKARVRGEVLSPEQADDDSSSMSDESEVDDPHEVSGLGEASAASLDAQLADSNMPWNLEGKGETAQGQVDVTQMPSTSTSREEELSDFDMNSFLVFDKEMQSPQPPSEVAGATTEAQPPAGLSDAIDTDSLLDMDLQDSLPELSDSELDAMLSYLQESSTVEQPVDDPLILVMGENLEKQRDVYTEDVLLNMLSEIPGLDHTVEESPVVAGPSSGKPLPQSLDSHLSDDPWEEFFSIREGPFIEPASPPSGNPLPQSLDTNPFIEPVDPPSGEQLSQSLKKHLLNDPLAESSSSSKGPFREPPNTKDVSIAAKDDPMLLKLLKLPTVPKGKPSRKHKDQKRVKGKKLTRCCAPGTLTKRDCVPCPPGVKSRKQEKKKAVQAGRKKKKVRKMGSGPAPHRRPRTGNLRKLAEEKTVSEFRVLTDKLGIPEAKTPSRKGRSSRTSKWVKRWGFPAALTAVTLPLYIADVIYVFDSGSATTMDKVAAVTAIIPFVGCTTRLQSKYEQGDTDVLTTLDAAVCFTTDALIFTPLMPVAIVINFAYGIIRSIPLLEDHHVLTLRDRQWEKRYSDIVAHYESDKWAAKMRAWFAAEMADIAFIIAEKRGWLAAGEAVAKTTSLNSTALRIKRAVTPAYRATEQMLCASVQRSRRRALAEVPGRDWLLKEAEKLNDDFIARYIARARRAVTAAGQGRFLQPSQFQNTYKFQGLNIRQQKKLNERVGPITRKLRRDRPKVKADEFAARLQFLAGQIITLPAKCDCPASIEEIKTLRSRFSAEKLEAAFPCAASNRYVDVIDELTRWLVNPNTPDAKGNTALMLASEKGYDDIVRSLLRAGTGSFLAERYPEAGKRTAWYPGWILAQEMDHAARQRARVKLDVRNERGDTALALAERNGHEMVVRLLRGELGRRGEGLK</sequence>
<feature type="compositionally biased region" description="Polar residues" evidence="4">
    <location>
        <begin position="457"/>
        <end position="471"/>
    </location>
</feature>
<gene>
    <name evidence="6" type="ORF">CDD80_1629</name>
</gene>
<accession>A0A2C5ZES3</accession>
<dbReference type="Gene3D" id="1.25.40.20">
    <property type="entry name" value="Ankyrin repeat-containing domain"/>
    <property type="match status" value="1"/>
</dbReference>
<feature type="region of interest" description="Disordered" evidence="4">
    <location>
        <begin position="633"/>
        <end position="705"/>
    </location>
</feature>
<keyword evidence="2 3" id="KW-0040">ANK repeat</keyword>
<organism evidence="6 7">
    <name type="scientific">Ophiocordyceps camponoti-rufipedis</name>
    <dbReference type="NCBI Taxonomy" id="2004952"/>
    <lineage>
        <taxon>Eukaryota</taxon>
        <taxon>Fungi</taxon>
        <taxon>Dikarya</taxon>
        <taxon>Ascomycota</taxon>
        <taxon>Pezizomycotina</taxon>
        <taxon>Sordariomycetes</taxon>
        <taxon>Hypocreomycetidae</taxon>
        <taxon>Hypocreales</taxon>
        <taxon>Ophiocordycipitaceae</taxon>
        <taxon>Ophiocordyceps</taxon>
    </lineage>
</organism>
<feature type="region of interest" description="Disordered" evidence="4">
    <location>
        <begin position="401"/>
        <end position="431"/>
    </location>
</feature>
<dbReference type="PROSITE" id="PS50297">
    <property type="entry name" value="ANK_REP_REGION"/>
    <property type="match status" value="1"/>
</dbReference>
<dbReference type="EMBL" id="NJES01000017">
    <property type="protein sequence ID" value="PHH80425.1"/>
    <property type="molecule type" value="Genomic_DNA"/>
</dbReference>
<protein>
    <submittedName>
        <fullName evidence="6">Uncharacterized protein</fullName>
    </submittedName>
</protein>
<evidence type="ECO:0000256" key="4">
    <source>
        <dbReference type="SAM" id="MobiDB-lite"/>
    </source>
</evidence>
<dbReference type="PANTHER" id="PTHR24171">
    <property type="entry name" value="ANKYRIN REPEAT DOMAIN-CONTAINING PROTEIN 39-RELATED"/>
    <property type="match status" value="1"/>
</dbReference>
<keyword evidence="5" id="KW-0732">Signal</keyword>
<keyword evidence="1" id="KW-0677">Repeat</keyword>
<feature type="region of interest" description="Disordered" evidence="4">
    <location>
        <begin position="492"/>
        <end position="518"/>
    </location>
</feature>
<evidence type="ECO:0000256" key="2">
    <source>
        <dbReference type="ARBA" id="ARBA00023043"/>
    </source>
</evidence>
<evidence type="ECO:0000313" key="6">
    <source>
        <dbReference type="EMBL" id="PHH80425.1"/>
    </source>
</evidence>
<reference evidence="6 7" key="1">
    <citation type="submission" date="2017-06" db="EMBL/GenBank/DDBJ databases">
        <title>Ant-infecting Ophiocordyceps genomes reveal a high diversity of potential behavioral manipulation genes and a possible major role for enterotoxins.</title>
        <authorList>
            <person name="De Bekker C."/>
            <person name="Evans H.C."/>
            <person name="Brachmann A."/>
            <person name="Hughes D.P."/>
        </authorList>
    </citation>
    <scope>NUCLEOTIDE SEQUENCE [LARGE SCALE GENOMIC DNA]</scope>
    <source>
        <strain evidence="6 7">Map16</strain>
    </source>
</reference>
<name>A0A2C5ZES3_9HYPO</name>
<feature type="signal peptide" evidence="5">
    <location>
        <begin position="1"/>
        <end position="21"/>
    </location>
</feature>
<feature type="region of interest" description="Disordered" evidence="4">
    <location>
        <begin position="446"/>
        <end position="478"/>
    </location>
</feature>
<proteinExistence type="predicted"/>
<feature type="compositionally biased region" description="Acidic residues" evidence="4">
    <location>
        <begin position="406"/>
        <end position="422"/>
    </location>
</feature>
<dbReference type="OrthoDB" id="4923687at2759"/>
<dbReference type="Pfam" id="PF00023">
    <property type="entry name" value="Ank"/>
    <property type="match status" value="1"/>
</dbReference>
<keyword evidence="7" id="KW-1185">Reference proteome</keyword>
<dbReference type="InterPro" id="IPR002110">
    <property type="entry name" value="Ankyrin_rpt"/>
</dbReference>
<dbReference type="Proteomes" id="UP000226431">
    <property type="component" value="Unassembled WGS sequence"/>
</dbReference>
<dbReference type="STRING" id="2004952.A0A2C5ZES3"/>
<dbReference type="InterPro" id="IPR036770">
    <property type="entry name" value="Ankyrin_rpt-contain_sf"/>
</dbReference>
<feature type="chain" id="PRO_5012993708" evidence="5">
    <location>
        <begin position="22"/>
        <end position="1301"/>
    </location>
</feature>
<evidence type="ECO:0000256" key="3">
    <source>
        <dbReference type="PROSITE-ProRule" id="PRU00023"/>
    </source>
</evidence>
<feature type="repeat" description="ANK" evidence="3">
    <location>
        <begin position="1199"/>
        <end position="1231"/>
    </location>
</feature>
<dbReference type="PROSITE" id="PS50088">
    <property type="entry name" value="ANK_REPEAT"/>
    <property type="match status" value="1"/>
</dbReference>
<evidence type="ECO:0000313" key="7">
    <source>
        <dbReference type="Proteomes" id="UP000226431"/>
    </source>
</evidence>
<evidence type="ECO:0000256" key="5">
    <source>
        <dbReference type="SAM" id="SignalP"/>
    </source>
</evidence>
<evidence type="ECO:0000256" key="1">
    <source>
        <dbReference type="ARBA" id="ARBA00022737"/>
    </source>
</evidence>
<dbReference type="SMART" id="SM00248">
    <property type="entry name" value="ANK"/>
    <property type="match status" value="2"/>
</dbReference>
<dbReference type="SUPFAM" id="SSF48403">
    <property type="entry name" value="Ankyrin repeat"/>
    <property type="match status" value="1"/>
</dbReference>
<feature type="region of interest" description="Disordered" evidence="4">
    <location>
        <begin position="758"/>
        <end position="795"/>
    </location>
</feature>